<evidence type="ECO:0000259" key="11">
    <source>
        <dbReference type="Pfam" id="PF23185"/>
    </source>
</evidence>
<evidence type="ECO:0000256" key="8">
    <source>
        <dbReference type="ARBA" id="ARBA00023273"/>
    </source>
</evidence>
<evidence type="ECO:0000256" key="2">
    <source>
        <dbReference type="ARBA" id="ARBA00004245"/>
    </source>
</evidence>
<evidence type="ECO:0000313" key="13">
    <source>
        <dbReference type="Proteomes" id="UP000000702"/>
    </source>
</evidence>
<feature type="coiled-coil region" evidence="9">
    <location>
        <begin position="1416"/>
        <end position="1443"/>
    </location>
</feature>
<dbReference type="InterPro" id="IPR056296">
    <property type="entry name" value="Cfap43_N"/>
</dbReference>
<feature type="domain" description="Cfap43 N-terminal" evidence="11">
    <location>
        <begin position="3"/>
        <end position="302"/>
    </location>
</feature>
<gene>
    <name evidence="12" type="ORF">TCIL3000_0_34830</name>
</gene>
<dbReference type="Pfam" id="PF25828">
    <property type="entry name" value="CC_Cfap43"/>
    <property type="match status" value="2"/>
</dbReference>
<dbReference type="PANTHER" id="PTHR14885:SF1">
    <property type="entry name" value="CILIA- AND FLAGELLA-ASSOCIATED PROTEIN 43"/>
    <property type="match status" value="1"/>
</dbReference>
<sequence length="1457" mass="165249">MDHMIGFNSSCGVEAADGNFLIGVGGGIVIREESESSQWVPGEGRYFIGALAYSSVAELLCVTEVKLNVSLHVFRFPERKQVQCLENVATADVQHMMFSGEGELFALLSCIPTTCVTFYTINRHHMLQKCASVSLGDVFCKHLVFPVHRADCVAVLESQGIRIACNIDSSAFAPSVLTVSSEGFELHSCAWGTEGVYCGTEKGQVLLFDELGMKLSTFLDCTTSSTITAISQIEVILLLGTEGGDVFTYDISRKAMKLVVQLGSAVQRLLILENRSNVGVLTKTDIAQVDINVGSFKLIRARGTGDSIKIFVINEFVVTVCSDGSFVSYDSETNSVVHVAVDFREVALDACALSSTIVVIYASGYVRCFLLDKGVPILSSQIMIPDRALSVCTSDSISFVAVSDKSIIYFIKANNGFLELLASSDAFCSDVTNMRWTIDEKVAVLASTSNGEVHLIQFAEECESTHASVFLDMSWRLDFPVIDFLPLYVDDAVINIFVHSIDKDSKMYVLDRTREREIKPLRPFFLMHDHECGGTALQRFGNDIVSAGGDGRVIVRDVSHYLAKLPYVPPTKEKKQPRSDTLLRPFGNGGIRCLSVWNSVGGFVCGGNDSIIHFVSSRKLSANSPWIEPSWQKQMLSSTQIGYVAPKKTDSLSAKQSRERIVASLEDLRIKVDRLLLDRTASVRAEDFLLPSQRKAFDENCEKEICKAKEDDYYSLLKNKYVQDRIRKECWDTMKVQRSKIVSMSDSAVEVHNFHLRKTCPEQATILRKIKFMRMLQLKVEGSFNLSVLVKKCSHGDSSVENRTCESLDDVEGLLYDPLDVYTATRAVIQLVLLGGKIAHVKESFNARFDALKERKSRELNLIEERNDHCMRIMRQLGETTCPPNVLFTPVLDIEEDPRTVFEVFDSEIDPELLKLAAKDDSGAFSISPSAEVALKTWMDGLDKVTEVIRVNVPLPPFADEAHEHYVPPEERSDEQQKMYEEYEKQVVEQTATVNQMRDTLHAEVETLMKANVASAKVVDEEIGVLRIERVKVAQLVDELELHQVNALRLLLLNKTLCNDFLEVKREEADLMNKLNQLHSLHEYRQKKYLAAEMKVQECVEEKKGAVVEMRSSLPFTNPEWGDRLYRRFTTWYSKYEDGLVKVPQPSRHGVVPVPLFEKYCQCCESVAAMNAEIDSFREEADLLNDRMVEVETEMKKIKFELVERERIEHTCRREVVEKILNVQNLYTLQQGQVQDEGAMVSENGSRFSIRWAKNITDYNDLIFASFEEVRQLMLRTSQLRQSMKTCSWETEHLMYCVGTLEMELRQLHTLRVTRQMQECLHSGKVTSLEEEISKVNARIEATRSVMRKKMEERDRTIAKLKMQISDRRVENKYLKDQVSALKNNVEDKKTVWSMLGEHNNDTDRLRGRMNELYENSELEELARCQQEELVRLKNEIDRLREATFPSFAVVTRRTIR</sequence>
<keyword evidence="13" id="KW-1185">Reference proteome</keyword>
<comment type="subcellular location">
    <subcellularLocation>
        <location evidence="1">Cell projection</location>
        <location evidence="1">Cilium</location>
    </subcellularLocation>
    <subcellularLocation>
        <location evidence="2">Cytoplasm</location>
        <location evidence="2">Cytoskeleton</location>
    </subcellularLocation>
</comment>
<keyword evidence="7" id="KW-0206">Cytoskeleton</keyword>
<dbReference type="SUPFAM" id="SSF51004">
    <property type="entry name" value="C-terminal (heme d1) domain of cytochrome cd1-nitrite reductase"/>
    <property type="match status" value="1"/>
</dbReference>
<dbReference type="GO" id="GO:0005930">
    <property type="term" value="C:axoneme"/>
    <property type="evidence" value="ECO:0007669"/>
    <property type="project" value="TreeGrafter"/>
</dbReference>
<evidence type="ECO:0000259" key="10">
    <source>
        <dbReference type="Pfam" id="PF23184"/>
    </source>
</evidence>
<dbReference type="VEuPathDB" id="TriTrypDB:TcIL3000_0_34830"/>
<dbReference type="Pfam" id="PF23184">
    <property type="entry name" value="WD40_CFAP43"/>
    <property type="match status" value="1"/>
</dbReference>
<keyword evidence="8" id="KW-0966">Cell projection</keyword>
<evidence type="ECO:0000256" key="3">
    <source>
        <dbReference type="ARBA" id="ARBA00022490"/>
    </source>
</evidence>
<dbReference type="Proteomes" id="UP000000702">
    <property type="component" value="Unassembled WGS sequence"/>
</dbReference>
<organism evidence="12 13">
    <name type="scientific">Trypanosoma congolense (strain IL3000)</name>
    <dbReference type="NCBI Taxonomy" id="1068625"/>
    <lineage>
        <taxon>Eukaryota</taxon>
        <taxon>Discoba</taxon>
        <taxon>Euglenozoa</taxon>
        <taxon>Kinetoplastea</taxon>
        <taxon>Metakinetoplastina</taxon>
        <taxon>Trypanosomatida</taxon>
        <taxon>Trypanosomatidae</taxon>
        <taxon>Trypanosoma</taxon>
        <taxon>Nannomonas</taxon>
    </lineage>
</organism>
<evidence type="ECO:0000256" key="5">
    <source>
        <dbReference type="ARBA" id="ARBA00022737"/>
    </source>
</evidence>
<feature type="coiled-coil region" evidence="9">
    <location>
        <begin position="1167"/>
        <end position="1201"/>
    </location>
</feature>
<dbReference type="GO" id="GO:0060271">
    <property type="term" value="P:cilium assembly"/>
    <property type="evidence" value="ECO:0007669"/>
    <property type="project" value="TreeGrafter"/>
</dbReference>
<evidence type="ECO:0000256" key="6">
    <source>
        <dbReference type="ARBA" id="ARBA00023054"/>
    </source>
</evidence>
<feature type="domain" description="Cfap43 second beta-propeller" evidence="10">
    <location>
        <begin position="307"/>
        <end position="631"/>
    </location>
</feature>
<evidence type="ECO:0000256" key="7">
    <source>
        <dbReference type="ARBA" id="ARBA00023212"/>
    </source>
</evidence>
<evidence type="ECO:0000313" key="12">
    <source>
        <dbReference type="EMBL" id="CCD12621.1"/>
    </source>
</evidence>
<dbReference type="SUPFAM" id="SSF69322">
    <property type="entry name" value="Tricorn protease domain 2"/>
    <property type="match status" value="1"/>
</dbReference>
<reference evidence="12 13" key="2">
    <citation type="journal article" date="2012" name="Proc. Natl. Acad. Sci. U.S.A.">
        <title>Antigenic diversity is generated by distinct evolutionary mechanisms in African trypanosome species.</title>
        <authorList>
            <person name="Jackson A.P."/>
            <person name="Berry A."/>
            <person name="Aslett M."/>
            <person name="Allison H.C."/>
            <person name="Burton P."/>
            <person name="Vavrova-Anderson J."/>
            <person name="Brown R."/>
            <person name="Browne H."/>
            <person name="Corton N."/>
            <person name="Hauser H."/>
            <person name="Gamble J."/>
            <person name="Gilderthorp R."/>
            <person name="Marcello L."/>
            <person name="McQuillan J."/>
            <person name="Otto T.D."/>
            <person name="Quail M.A."/>
            <person name="Sanders M.J."/>
            <person name="van Tonder A."/>
            <person name="Ginger M.L."/>
            <person name="Field M.C."/>
            <person name="Barry J.D."/>
            <person name="Hertz-Fowler C."/>
            <person name="Berriman M."/>
        </authorList>
    </citation>
    <scope>NUCLEOTIDE SEQUENCE [LARGE SCALE GENOMIC DNA]</scope>
    <source>
        <strain evidence="12 13">IL3000</strain>
    </source>
</reference>
<evidence type="ECO:0000256" key="9">
    <source>
        <dbReference type="SAM" id="Coils"/>
    </source>
</evidence>
<dbReference type="InterPro" id="IPR056297">
    <property type="entry name" value="Beta-prop_Cfap43_2nd"/>
</dbReference>
<evidence type="ECO:0000256" key="1">
    <source>
        <dbReference type="ARBA" id="ARBA00004138"/>
    </source>
</evidence>
<dbReference type="Pfam" id="PF23185">
    <property type="entry name" value="CFAP43_N"/>
    <property type="match status" value="1"/>
</dbReference>
<feature type="coiled-coil region" evidence="9">
    <location>
        <begin position="973"/>
        <end position="1000"/>
    </location>
</feature>
<keyword evidence="5" id="KW-0677">Repeat</keyword>
<dbReference type="PANTHER" id="PTHR14885">
    <property type="entry name" value="CILIA- AND FLAGELLA-ASSOCIATED PROTEIN 43-RELATED"/>
    <property type="match status" value="1"/>
</dbReference>
<reference evidence="13" key="1">
    <citation type="submission" date="2011-07" db="EMBL/GenBank/DDBJ databases">
        <title>Divergent evolution of antigenic variation in African trypanosomes.</title>
        <authorList>
            <person name="Jackson A.P."/>
            <person name="Berry A."/>
            <person name="Allison H.C."/>
            <person name="Burton P."/>
            <person name="Anderson J."/>
            <person name="Aslett M."/>
            <person name="Brown R."/>
            <person name="Corton N."/>
            <person name="Harris D."/>
            <person name="Hauser H."/>
            <person name="Gamble J."/>
            <person name="Gilderthorp R."/>
            <person name="McQuillan J."/>
            <person name="Quail M.A."/>
            <person name="Sanders M."/>
            <person name="Van Tonder A."/>
            <person name="Ginger M.L."/>
            <person name="Donelson J.E."/>
            <person name="Field M.C."/>
            <person name="Barry J.D."/>
            <person name="Berriman M."/>
            <person name="Hertz-Fowler C."/>
        </authorList>
    </citation>
    <scope>NUCLEOTIDE SEQUENCE [LARGE SCALE GENOMIC DNA]</scope>
    <source>
        <strain evidence="13">IL3000</strain>
    </source>
</reference>
<proteinExistence type="predicted"/>
<dbReference type="InterPro" id="IPR015943">
    <property type="entry name" value="WD40/YVTN_repeat-like_dom_sf"/>
</dbReference>
<protein>
    <submittedName>
        <fullName evidence="12">WGS project CAEQ00000000 data, annotated contig 1413</fullName>
    </submittedName>
</protein>
<name>F9W618_TRYCI</name>
<keyword evidence="6 9" id="KW-0175">Coiled coil</keyword>
<accession>F9W618</accession>
<keyword evidence="4" id="KW-0853">WD repeat</keyword>
<evidence type="ECO:0000256" key="4">
    <source>
        <dbReference type="ARBA" id="ARBA00022574"/>
    </source>
</evidence>
<dbReference type="OMA" id="HRRFVRW"/>
<dbReference type="EMBL" id="CAEQ01000811">
    <property type="protein sequence ID" value="CCD12621.1"/>
    <property type="molecule type" value="Genomic_DNA"/>
</dbReference>
<keyword evidence="3" id="KW-0963">Cytoplasm</keyword>
<dbReference type="InterPro" id="IPR011048">
    <property type="entry name" value="Haem_d1_sf"/>
</dbReference>
<comment type="caution">
    <text evidence="12">The sequence shown here is derived from an EMBL/GenBank/DDBJ whole genome shotgun (WGS) entry which is preliminary data.</text>
</comment>
<dbReference type="Gene3D" id="2.130.10.10">
    <property type="entry name" value="YVTN repeat-like/Quinoprotein amine dehydrogenase"/>
    <property type="match status" value="1"/>
</dbReference>